<keyword evidence="4" id="KW-1185">Reference proteome</keyword>
<keyword evidence="1" id="KW-0472">Membrane</keyword>
<dbReference type="PANTHER" id="PTHR23028:SF53">
    <property type="entry name" value="ACYL_TRANSF_3 DOMAIN-CONTAINING PROTEIN"/>
    <property type="match status" value="1"/>
</dbReference>
<proteinExistence type="predicted"/>
<evidence type="ECO:0000259" key="2">
    <source>
        <dbReference type="Pfam" id="PF01757"/>
    </source>
</evidence>
<feature type="transmembrane region" description="Helical" evidence="1">
    <location>
        <begin position="65"/>
        <end position="81"/>
    </location>
</feature>
<comment type="caution">
    <text evidence="3">The sequence shown here is derived from an EMBL/GenBank/DDBJ whole genome shotgun (WGS) entry which is preliminary data.</text>
</comment>
<feature type="transmembrane region" description="Helical" evidence="1">
    <location>
        <begin position="102"/>
        <end position="120"/>
    </location>
</feature>
<feature type="transmembrane region" description="Helical" evidence="1">
    <location>
        <begin position="355"/>
        <end position="377"/>
    </location>
</feature>
<accession>A0A919FD91</accession>
<keyword evidence="3" id="KW-0808">Transferase</keyword>
<feature type="transmembrane region" description="Helical" evidence="1">
    <location>
        <begin position="294"/>
        <end position="312"/>
    </location>
</feature>
<feature type="transmembrane region" description="Helical" evidence="1">
    <location>
        <begin position="265"/>
        <end position="282"/>
    </location>
</feature>
<organism evidence="3 4">
    <name type="scientific">Kitasatospora indigofera</name>
    <dbReference type="NCBI Taxonomy" id="67307"/>
    <lineage>
        <taxon>Bacteria</taxon>
        <taxon>Bacillati</taxon>
        <taxon>Actinomycetota</taxon>
        <taxon>Actinomycetes</taxon>
        <taxon>Kitasatosporales</taxon>
        <taxon>Streptomycetaceae</taxon>
        <taxon>Kitasatospora</taxon>
    </lineage>
</organism>
<evidence type="ECO:0000313" key="3">
    <source>
        <dbReference type="EMBL" id="GHH62032.1"/>
    </source>
</evidence>
<keyword evidence="3" id="KW-0012">Acyltransferase</keyword>
<dbReference type="InterPro" id="IPR050879">
    <property type="entry name" value="Acyltransferase_3"/>
</dbReference>
<dbReference type="RefSeq" id="WP_190209486.1">
    <property type="nucleotide sequence ID" value="NZ_BNBO01000003.1"/>
</dbReference>
<feature type="domain" description="Acyltransferase 3" evidence="2">
    <location>
        <begin position="29"/>
        <end position="404"/>
    </location>
</feature>
<feature type="transmembrane region" description="Helical" evidence="1">
    <location>
        <begin position="216"/>
        <end position="233"/>
    </location>
</feature>
<reference evidence="3" key="2">
    <citation type="submission" date="2020-09" db="EMBL/GenBank/DDBJ databases">
        <authorList>
            <person name="Sun Q."/>
            <person name="Ohkuma M."/>
        </authorList>
    </citation>
    <scope>NUCLEOTIDE SEQUENCE</scope>
    <source>
        <strain evidence="3">JCM 4646</strain>
    </source>
</reference>
<dbReference type="GeneID" id="95351468"/>
<feature type="transmembrane region" description="Helical" evidence="1">
    <location>
        <begin position="240"/>
        <end position="259"/>
    </location>
</feature>
<keyword evidence="1" id="KW-0812">Transmembrane</keyword>
<dbReference type="PANTHER" id="PTHR23028">
    <property type="entry name" value="ACETYLTRANSFERASE"/>
    <property type="match status" value="1"/>
</dbReference>
<reference evidence="3" key="1">
    <citation type="journal article" date="2014" name="Int. J. Syst. Evol. Microbiol.">
        <title>Complete genome sequence of Corynebacterium casei LMG S-19264T (=DSM 44701T), isolated from a smear-ripened cheese.</title>
        <authorList>
            <consortium name="US DOE Joint Genome Institute (JGI-PGF)"/>
            <person name="Walter F."/>
            <person name="Albersmeier A."/>
            <person name="Kalinowski J."/>
            <person name="Ruckert C."/>
        </authorList>
    </citation>
    <scope>NUCLEOTIDE SEQUENCE</scope>
    <source>
        <strain evidence="3">JCM 4646</strain>
    </source>
</reference>
<evidence type="ECO:0000256" key="1">
    <source>
        <dbReference type="SAM" id="Phobius"/>
    </source>
</evidence>
<protein>
    <submittedName>
        <fullName evidence="3">Acyltransferase</fullName>
    </submittedName>
</protein>
<feature type="transmembrane region" description="Helical" evidence="1">
    <location>
        <begin position="324"/>
        <end position="343"/>
    </location>
</feature>
<feature type="transmembrane region" description="Helical" evidence="1">
    <location>
        <begin position="33"/>
        <end position="53"/>
    </location>
</feature>
<feature type="transmembrane region" description="Helical" evidence="1">
    <location>
        <begin position="392"/>
        <end position="412"/>
    </location>
</feature>
<feature type="transmembrane region" description="Helical" evidence="1">
    <location>
        <begin position="159"/>
        <end position="180"/>
    </location>
</feature>
<dbReference type="GO" id="GO:0000271">
    <property type="term" value="P:polysaccharide biosynthetic process"/>
    <property type="evidence" value="ECO:0007669"/>
    <property type="project" value="TreeGrafter"/>
</dbReference>
<dbReference type="EMBL" id="BNBO01000003">
    <property type="protein sequence ID" value="GHH62032.1"/>
    <property type="molecule type" value="Genomic_DNA"/>
</dbReference>
<feature type="transmembrane region" description="Helical" evidence="1">
    <location>
        <begin position="192"/>
        <end position="210"/>
    </location>
</feature>
<gene>
    <name evidence="3" type="primary">exoZ</name>
    <name evidence="3" type="ORF">GCM10018781_09580</name>
</gene>
<dbReference type="Pfam" id="PF01757">
    <property type="entry name" value="Acyl_transf_3"/>
    <property type="match status" value="1"/>
</dbReference>
<sequence length="436" mass="46671">MSLTTQAPAPAIAGSEAAPAAGSAKPRLGWLDALRGFAALAIVVQHFVQLVMPEVFARTADKLDLGSYGVFLFFLVSGYIVPASLERKGSVRGFWVSRLFRIYPLCVVVVGAGVIAWKLGAYTGALQPVSWFSQEHPAIAALGNATMLHDFLGVGGTLFVMWTLSYEMIFYLLVASLFVVGVHRRSAEISTVFAVVAVAAVGAFPLVTLSHQVADIRRAVVVAAVVMAVGIFGMMSRRKVLAVAGAVLTAALALGLLSANGRMPGWFSMTILATMFAGTAIYRAEQGQISRVKCAVAAAVTMAAILYVGGRYGETGERTPEFQWQWLTTMLAAWATFALAMSLRRFRMPRVLTWLGSVSYSVYLVHAVLLCVLLKVISPTEVTSLSLGTRTVLGIGFCALVLAASQVTFRLIEKPAQRLGHRVTKAVERIGAKAPR</sequence>
<dbReference type="AlphaFoldDB" id="A0A919FD91"/>
<dbReference type="GO" id="GO:0016747">
    <property type="term" value="F:acyltransferase activity, transferring groups other than amino-acyl groups"/>
    <property type="evidence" value="ECO:0007669"/>
    <property type="project" value="InterPro"/>
</dbReference>
<dbReference type="InterPro" id="IPR002656">
    <property type="entry name" value="Acyl_transf_3_dom"/>
</dbReference>
<evidence type="ECO:0000313" key="4">
    <source>
        <dbReference type="Proteomes" id="UP000617734"/>
    </source>
</evidence>
<name>A0A919FD91_9ACTN</name>
<keyword evidence="1" id="KW-1133">Transmembrane helix</keyword>
<dbReference type="Proteomes" id="UP000617734">
    <property type="component" value="Unassembled WGS sequence"/>
</dbReference>
<dbReference type="GO" id="GO:0016020">
    <property type="term" value="C:membrane"/>
    <property type="evidence" value="ECO:0007669"/>
    <property type="project" value="TreeGrafter"/>
</dbReference>